<comment type="caution">
    <text evidence="1">The sequence shown here is derived from an EMBL/GenBank/DDBJ whole genome shotgun (WGS) entry which is preliminary data.</text>
</comment>
<proteinExistence type="predicted"/>
<keyword evidence="2" id="KW-1185">Reference proteome</keyword>
<sequence>MIYRIGSLKKQDRTGMHSKHNGLQPMMYLEASSDFFVGIGLFQFLPFFQCSNRILLELEDVIGIGGFGSPKVFPTSNAGYKG</sequence>
<evidence type="ECO:0000313" key="2">
    <source>
        <dbReference type="Proteomes" id="UP000247702"/>
    </source>
</evidence>
<gene>
    <name evidence="1" type="ORF">RclHR1_05700001</name>
</gene>
<dbReference type="Proteomes" id="UP000247702">
    <property type="component" value="Unassembled WGS sequence"/>
</dbReference>
<reference evidence="1 2" key="1">
    <citation type="submission" date="2017-11" db="EMBL/GenBank/DDBJ databases">
        <title>The genome of Rhizophagus clarus HR1 reveals common genetic basis of auxotrophy among arbuscular mycorrhizal fungi.</title>
        <authorList>
            <person name="Kobayashi Y."/>
        </authorList>
    </citation>
    <scope>NUCLEOTIDE SEQUENCE [LARGE SCALE GENOMIC DNA]</scope>
    <source>
        <strain evidence="1 2">HR1</strain>
    </source>
</reference>
<name>A0A2Z6RNY3_9GLOM</name>
<organism evidence="1 2">
    <name type="scientific">Rhizophagus clarus</name>
    <dbReference type="NCBI Taxonomy" id="94130"/>
    <lineage>
        <taxon>Eukaryota</taxon>
        <taxon>Fungi</taxon>
        <taxon>Fungi incertae sedis</taxon>
        <taxon>Mucoromycota</taxon>
        <taxon>Glomeromycotina</taxon>
        <taxon>Glomeromycetes</taxon>
        <taxon>Glomerales</taxon>
        <taxon>Glomeraceae</taxon>
        <taxon>Rhizophagus</taxon>
    </lineage>
</organism>
<evidence type="ECO:0000313" key="1">
    <source>
        <dbReference type="EMBL" id="GBC04506.1"/>
    </source>
</evidence>
<protein>
    <submittedName>
        <fullName evidence="1">Uncharacterized protein</fullName>
    </submittedName>
</protein>
<dbReference type="EMBL" id="BEXD01003949">
    <property type="protein sequence ID" value="GBC04506.1"/>
    <property type="molecule type" value="Genomic_DNA"/>
</dbReference>
<accession>A0A2Z6RNY3</accession>
<dbReference type="AlphaFoldDB" id="A0A2Z6RNY3"/>